<feature type="transmembrane region" description="Helical" evidence="13">
    <location>
        <begin position="296"/>
        <end position="314"/>
    </location>
</feature>
<evidence type="ECO:0000256" key="2">
    <source>
        <dbReference type="ARBA" id="ARBA00007577"/>
    </source>
</evidence>
<dbReference type="GO" id="GO:0015421">
    <property type="term" value="F:ABC-type oligopeptide transporter activity"/>
    <property type="evidence" value="ECO:0007669"/>
    <property type="project" value="TreeGrafter"/>
</dbReference>
<keyword evidence="7" id="KW-0067">ATP-binding</keyword>
<dbReference type="Gene3D" id="3.40.50.300">
    <property type="entry name" value="P-loop containing nucleotide triphosphate hydrolases"/>
    <property type="match status" value="2"/>
</dbReference>
<feature type="transmembrane region" description="Helical" evidence="13">
    <location>
        <begin position="695"/>
        <end position="718"/>
    </location>
</feature>
<dbReference type="EMBL" id="MPUH01000379">
    <property type="protein sequence ID" value="OMJ81476.1"/>
    <property type="molecule type" value="Genomic_DNA"/>
</dbReference>
<dbReference type="OrthoDB" id="417789at2759"/>
<feature type="transmembrane region" description="Helical" evidence="13">
    <location>
        <begin position="773"/>
        <end position="794"/>
    </location>
</feature>
<dbReference type="GO" id="GO:0005743">
    <property type="term" value="C:mitochondrial inner membrane"/>
    <property type="evidence" value="ECO:0007669"/>
    <property type="project" value="TreeGrafter"/>
</dbReference>
<proteinExistence type="inferred from homology"/>
<evidence type="ECO:0000256" key="9">
    <source>
        <dbReference type="ARBA" id="ARBA00022989"/>
    </source>
</evidence>
<feature type="domain" description="ABC transmembrane type-1" evidence="15">
    <location>
        <begin position="34"/>
        <end position="328"/>
    </location>
</feature>
<keyword evidence="9 13" id="KW-1133">Transmembrane helix</keyword>
<dbReference type="InterPro" id="IPR039421">
    <property type="entry name" value="Type_1_exporter"/>
</dbReference>
<evidence type="ECO:0008006" key="18">
    <source>
        <dbReference type="Google" id="ProtNLM"/>
    </source>
</evidence>
<dbReference type="SUPFAM" id="SSF90123">
    <property type="entry name" value="ABC transporter transmembrane region"/>
    <property type="match status" value="2"/>
</dbReference>
<keyword evidence="17" id="KW-1185">Reference proteome</keyword>
<reference evidence="16 17" key="1">
    <citation type="submission" date="2016-11" db="EMBL/GenBank/DDBJ databases">
        <title>The macronuclear genome of Stentor coeruleus: a giant cell with tiny introns.</title>
        <authorList>
            <person name="Slabodnick M."/>
            <person name="Ruby J.G."/>
            <person name="Reiff S.B."/>
            <person name="Swart E.C."/>
            <person name="Gosai S."/>
            <person name="Prabakaran S."/>
            <person name="Witkowska E."/>
            <person name="Larue G.E."/>
            <person name="Fisher S."/>
            <person name="Freeman R.M."/>
            <person name="Gunawardena J."/>
            <person name="Chu W."/>
            <person name="Stover N.A."/>
            <person name="Gregory B.D."/>
            <person name="Nowacki M."/>
            <person name="Derisi J."/>
            <person name="Roy S.W."/>
            <person name="Marshall W.F."/>
            <person name="Sood P."/>
        </authorList>
    </citation>
    <scope>NUCLEOTIDE SEQUENCE [LARGE SCALE GENOMIC DNA]</scope>
    <source>
        <strain evidence="16">WM001</strain>
    </source>
</reference>
<dbReference type="Proteomes" id="UP000187209">
    <property type="component" value="Unassembled WGS sequence"/>
</dbReference>
<evidence type="ECO:0000256" key="12">
    <source>
        <dbReference type="SAM" id="MobiDB-lite"/>
    </source>
</evidence>
<feature type="transmembrane region" description="Helical" evidence="13">
    <location>
        <begin position="259"/>
        <end position="284"/>
    </location>
</feature>
<feature type="transmembrane region" description="Helical" evidence="13">
    <location>
        <begin position="78"/>
        <end position="102"/>
    </location>
</feature>
<dbReference type="PROSITE" id="PS50929">
    <property type="entry name" value="ABC_TM1F"/>
    <property type="match status" value="2"/>
</dbReference>
<dbReference type="PROSITE" id="PS00211">
    <property type="entry name" value="ABC_TRANSPORTER_1"/>
    <property type="match status" value="2"/>
</dbReference>
<dbReference type="AlphaFoldDB" id="A0A1R2BXJ3"/>
<sequence length="1208" mass="133784">MEVSDTKKSEEAPIKASFFSLFMNATCLDYILMLFGTLGAIGMGILQPLFFLFMSNFFNSMGTGSTVDDFYEKSLMVVYYLIIFGVVFTFFGWIAVMCWVIVGARQGSAFRIKYFEAIMEMDPGWLDSKTIAELPNSIATDTLKIERAAGDKLVVMIFISSMILASFIIAIIEGLQMTLISFFFCPFIVFGLIILNKGVEQSAKAADTSYRKASAIVEEALQEIKTVASLNGQKHETKKYISSLSESQKYMMSSGLKTGVGVGFAMLGFFLMIATCYMIGAKFIQAEIYNWTDNKIYDVGKIVVVMFIGLLAFNNMGTLLPGLKIIAEGQFSAGRIQKLLNVKTNLTYGTLKPDIIGAIQFDDVFFSYPTAKETPILKGLSFTLGQGERLGIVGSTGSGKSTVIQLLLRYYEQDSGNIMIDGNDIKNIDIKYLREHISVVSQEPVLFNTTILENIKYGKMTASVEEIEEAAKLSGASDFIKDLPEKFNTNCGTKGSHLSGGQKQRIAIARAIVRKPIILLLDEATSALDRTTEKLVVDSLEISFPECTRITIAQNLLTVRTSTKIIMIEKGEVIEKGSHKHLMKKQGKYYNLFKMQELQQSSADDEQAQSKDRDSIQNDEQNVVEDKVEAKKLKDLVMKRMMVFGQTERKWLMMGIFGSLTVGVFYPLAGMFSGLEIGVLGGTDSNETKLEKSIRYGYLLIIFGVIVFFGMILEAFSYPRMGANITRKIRELAFRAMVSYESAFYDQPENNCSALSAKLSNDCEKVNGLGGSIMGIIIGIISSIATAQGAAAYYCWRMSLVVLAIIPLMIFAIGANFMAQVAGVVKFNYEQTTAVASDAILNYRTTKAFNLEKEMLNMYLKPVIQESLATKKKACSSGFTYGLGFGILFFVYALLFWYGAKLVKEETNTYQDMVTAMITAIVASDAFFNAGLYAPDMKNGVEAGKRLMKILDYVPSINVGSKDGIKKEIEGKIEFSEVNFSYPNRTYLAAKNINFTLEPGKSLGIIGRTGSGKSTIMQLILRQYDVTNGKVKIDDENIINYNIKHLRSQISVVSQEPVLFSGTISENISYGFKATDEEIKDAATKAEAIEFITSHQDGFNREVGIKGSKLSGGQKQRVAIARAIIRKPRILLMDEATSALDANTESEVLKNIRDLMSQATCIMIAHRLKTIDSCDYVMVMESGRVLDYGEREALKVKGGYYTNMIAAL</sequence>
<keyword evidence="3" id="KW-0813">Transport</keyword>
<dbReference type="GO" id="GO:0005524">
    <property type="term" value="F:ATP binding"/>
    <property type="evidence" value="ECO:0007669"/>
    <property type="project" value="UniProtKB-KW"/>
</dbReference>
<feature type="transmembrane region" description="Helical" evidence="13">
    <location>
        <begin position="910"/>
        <end position="928"/>
    </location>
</feature>
<evidence type="ECO:0000313" key="17">
    <source>
        <dbReference type="Proteomes" id="UP000187209"/>
    </source>
</evidence>
<dbReference type="PANTHER" id="PTHR43394:SF27">
    <property type="entry name" value="ATP-DEPENDENT TRANSLOCASE ABCB1-LIKE"/>
    <property type="match status" value="1"/>
</dbReference>
<evidence type="ECO:0000256" key="1">
    <source>
        <dbReference type="ARBA" id="ARBA00004141"/>
    </source>
</evidence>
<accession>A0A1R2BXJ3</accession>
<dbReference type="SUPFAM" id="SSF52540">
    <property type="entry name" value="P-loop containing nucleoside triphosphate hydrolases"/>
    <property type="match status" value="2"/>
</dbReference>
<organism evidence="16 17">
    <name type="scientific">Stentor coeruleus</name>
    <dbReference type="NCBI Taxonomy" id="5963"/>
    <lineage>
        <taxon>Eukaryota</taxon>
        <taxon>Sar</taxon>
        <taxon>Alveolata</taxon>
        <taxon>Ciliophora</taxon>
        <taxon>Postciliodesmatophora</taxon>
        <taxon>Heterotrichea</taxon>
        <taxon>Heterotrichida</taxon>
        <taxon>Stentoridae</taxon>
        <taxon>Stentor</taxon>
    </lineage>
</organism>
<dbReference type="Gene3D" id="1.20.1560.10">
    <property type="entry name" value="ABC transporter type 1, transmembrane domain"/>
    <property type="match status" value="1"/>
</dbReference>
<feature type="transmembrane region" description="Helical" evidence="13">
    <location>
        <begin position="30"/>
        <end position="58"/>
    </location>
</feature>
<evidence type="ECO:0000256" key="13">
    <source>
        <dbReference type="SAM" id="Phobius"/>
    </source>
</evidence>
<dbReference type="SMART" id="SM00382">
    <property type="entry name" value="AAA"/>
    <property type="match status" value="2"/>
</dbReference>
<name>A0A1R2BXJ3_9CILI</name>
<dbReference type="FunFam" id="3.40.50.300:FF:000479">
    <property type="entry name" value="Multidrug resistance protein 1A"/>
    <property type="match status" value="1"/>
</dbReference>
<keyword evidence="8" id="KW-1278">Translocase</keyword>
<keyword evidence="5" id="KW-0677">Repeat</keyword>
<evidence type="ECO:0000256" key="6">
    <source>
        <dbReference type="ARBA" id="ARBA00022741"/>
    </source>
</evidence>
<dbReference type="CDD" id="cd18577">
    <property type="entry name" value="ABC_6TM_Pgp_ABCB1_D1_like"/>
    <property type="match status" value="1"/>
</dbReference>
<dbReference type="InterPro" id="IPR011527">
    <property type="entry name" value="ABC1_TM_dom"/>
</dbReference>
<dbReference type="Pfam" id="PF00005">
    <property type="entry name" value="ABC_tran"/>
    <property type="match status" value="2"/>
</dbReference>
<dbReference type="CDD" id="cd18578">
    <property type="entry name" value="ABC_6TM_Pgp_ABCB1_D2_like"/>
    <property type="match status" value="1"/>
</dbReference>
<dbReference type="PROSITE" id="PS50893">
    <property type="entry name" value="ABC_TRANSPORTER_2"/>
    <property type="match status" value="2"/>
</dbReference>
<evidence type="ECO:0000256" key="11">
    <source>
        <dbReference type="ARBA" id="ARBA00023180"/>
    </source>
</evidence>
<dbReference type="GO" id="GO:0090374">
    <property type="term" value="P:oligopeptide export from mitochondrion"/>
    <property type="evidence" value="ECO:0007669"/>
    <property type="project" value="TreeGrafter"/>
</dbReference>
<evidence type="ECO:0000256" key="4">
    <source>
        <dbReference type="ARBA" id="ARBA00022692"/>
    </source>
</evidence>
<dbReference type="InterPro" id="IPR003593">
    <property type="entry name" value="AAA+_ATPase"/>
</dbReference>
<comment type="similarity">
    <text evidence="2">Belongs to the ABC transporter superfamily. ABCB family. Multidrug resistance exporter (TC 3.A.1.201) subfamily.</text>
</comment>
<dbReference type="InterPro" id="IPR017871">
    <property type="entry name" value="ABC_transporter-like_CS"/>
</dbReference>
<keyword evidence="11" id="KW-0325">Glycoprotein</keyword>
<feature type="transmembrane region" description="Helical" evidence="13">
    <location>
        <begin position="153"/>
        <end position="172"/>
    </location>
</feature>
<gene>
    <name evidence="16" type="ORF">SteCoe_18043</name>
</gene>
<evidence type="ECO:0000256" key="10">
    <source>
        <dbReference type="ARBA" id="ARBA00023136"/>
    </source>
</evidence>
<evidence type="ECO:0000259" key="15">
    <source>
        <dbReference type="PROSITE" id="PS50929"/>
    </source>
</evidence>
<evidence type="ECO:0000313" key="16">
    <source>
        <dbReference type="EMBL" id="OMJ81476.1"/>
    </source>
</evidence>
<dbReference type="FunFam" id="3.40.50.300:FF:000604">
    <property type="entry name" value="ABC transporter B family member 28"/>
    <property type="match status" value="1"/>
</dbReference>
<feature type="transmembrane region" description="Helical" evidence="13">
    <location>
        <begin position="178"/>
        <end position="195"/>
    </location>
</feature>
<feature type="domain" description="ABC transporter" evidence="14">
    <location>
        <begin position="973"/>
        <end position="1207"/>
    </location>
</feature>
<dbReference type="InterPro" id="IPR036640">
    <property type="entry name" value="ABC1_TM_sf"/>
</dbReference>
<dbReference type="GO" id="GO:0016887">
    <property type="term" value="F:ATP hydrolysis activity"/>
    <property type="evidence" value="ECO:0007669"/>
    <property type="project" value="InterPro"/>
</dbReference>
<feature type="transmembrane region" description="Helical" evidence="13">
    <location>
        <begin position="651"/>
        <end position="675"/>
    </location>
</feature>
<dbReference type="Pfam" id="PF00664">
    <property type="entry name" value="ABC_membrane"/>
    <property type="match status" value="2"/>
</dbReference>
<evidence type="ECO:0000256" key="5">
    <source>
        <dbReference type="ARBA" id="ARBA00022737"/>
    </source>
</evidence>
<keyword evidence="6" id="KW-0547">Nucleotide-binding</keyword>
<feature type="domain" description="ABC transporter" evidence="14">
    <location>
        <begin position="359"/>
        <end position="595"/>
    </location>
</feature>
<feature type="domain" description="ABC transmembrane type-1" evidence="15">
    <location>
        <begin position="655"/>
        <end position="939"/>
    </location>
</feature>
<dbReference type="InterPro" id="IPR003439">
    <property type="entry name" value="ABC_transporter-like_ATP-bd"/>
</dbReference>
<protein>
    <recommendedName>
        <fullName evidence="18">Bile salt export pump</fullName>
    </recommendedName>
</protein>
<comment type="caution">
    <text evidence="16">The sequence shown here is derived from an EMBL/GenBank/DDBJ whole genome shotgun (WGS) entry which is preliminary data.</text>
</comment>
<evidence type="ECO:0000256" key="3">
    <source>
        <dbReference type="ARBA" id="ARBA00022448"/>
    </source>
</evidence>
<evidence type="ECO:0000256" key="8">
    <source>
        <dbReference type="ARBA" id="ARBA00022967"/>
    </source>
</evidence>
<comment type="subcellular location">
    <subcellularLocation>
        <location evidence="1">Membrane</location>
        <topology evidence="1">Multi-pass membrane protein</topology>
    </subcellularLocation>
</comment>
<keyword evidence="4 13" id="KW-0812">Transmembrane</keyword>
<dbReference type="PANTHER" id="PTHR43394">
    <property type="entry name" value="ATP-DEPENDENT PERMEASE MDL1, MITOCHONDRIAL"/>
    <property type="match status" value="1"/>
</dbReference>
<feature type="region of interest" description="Disordered" evidence="12">
    <location>
        <begin position="601"/>
        <end position="623"/>
    </location>
</feature>
<evidence type="ECO:0000256" key="7">
    <source>
        <dbReference type="ARBA" id="ARBA00022840"/>
    </source>
</evidence>
<feature type="transmembrane region" description="Helical" evidence="13">
    <location>
        <begin position="800"/>
        <end position="819"/>
    </location>
</feature>
<keyword evidence="10 13" id="KW-0472">Membrane</keyword>
<dbReference type="InterPro" id="IPR027417">
    <property type="entry name" value="P-loop_NTPase"/>
</dbReference>
<feature type="transmembrane region" description="Helical" evidence="13">
    <location>
        <begin position="878"/>
        <end position="898"/>
    </location>
</feature>
<evidence type="ECO:0000259" key="14">
    <source>
        <dbReference type="PROSITE" id="PS50893"/>
    </source>
</evidence>